<evidence type="ECO:0000313" key="1">
    <source>
        <dbReference type="EMBL" id="PSJ03549.1"/>
    </source>
</evidence>
<evidence type="ECO:0000313" key="2">
    <source>
        <dbReference type="Proteomes" id="UP000243002"/>
    </source>
</evidence>
<accession>A0A2P7MQQ4</accession>
<dbReference type="AlphaFoldDB" id="A0A2P7MQQ4"/>
<name>A0A2P7MQQ4_9CYAN</name>
<comment type="caution">
    <text evidence="1">The sequence shown here is derived from an EMBL/GenBank/DDBJ whole genome shotgun (WGS) entry which is preliminary data.</text>
</comment>
<dbReference type="EMBL" id="PXXO01000020">
    <property type="protein sequence ID" value="PSJ03549.1"/>
    <property type="molecule type" value="Genomic_DNA"/>
</dbReference>
<keyword evidence="2" id="KW-1185">Reference proteome</keyword>
<proteinExistence type="predicted"/>
<reference evidence="1 2" key="1">
    <citation type="journal article" date="2018" name="Environ. Microbiol.">
        <title>Ecological and genomic features of two widespread freshwater picocyanobacteria.</title>
        <authorList>
            <person name="Cabello-Yeves P.J."/>
            <person name="Picazo A."/>
            <person name="Camacho A."/>
            <person name="Callieri C."/>
            <person name="Rosselli R."/>
            <person name="Roda-Garcia J.J."/>
            <person name="Coutinho F.H."/>
            <person name="Rodriguez-Valera F."/>
        </authorList>
    </citation>
    <scope>NUCLEOTIDE SEQUENCE [LARGE SCALE GENOMIC DNA]</scope>
    <source>
        <strain evidence="1 2">Tous</strain>
    </source>
</reference>
<gene>
    <name evidence="1" type="ORF">C7K55_12595</name>
</gene>
<sequence>MIFNGVIRSGGTPEALVQFGAESGTLRVGQRGGSTTDYRTTDYRTTPLLPVGWSVASIDVQNGRLTLRHGKQAVTAEL</sequence>
<organism evidence="1 2">
    <name type="scientific">Cyanobium usitatum str. Tous</name>
    <dbReference type="NCBI Taxonomy" id="2116684"/>
    <lineage>
        <taxon>Bacteria</taxon>
        <taxon>Bacillati</taxon>
        <taxon>Cyanobacteriota</taxon>
        <taxon>Cyanophyceae</taxon>
        <taxon>Synechococcales</taxon>
        <taxon>Prochlorococcaceae</taxon>
        <taxon>Cyanobium</taxon>
    </lineage>
</organism>
<protein>
    <submittedName>
        <fullName evidence="1">Uncharacterized protein</fullName>
    </submittedName>
</protein>
<dbReference type="Proteomes" id="UP000243002">
    <property type="component" value="Unassembled WGS sequence"/>
</dbReference>